<comment type="caution">
    <text evidence="4">The sequence shown here is derived from an EMBL/GenBank/DDBJ whole genome shotgun (WGS) entry which is preliminary data.</text>
</comment>
<evidence type="ECO:0000313" key="4">
    <source>
        <dbReference type="EMBL" id="RRQ77573.1"/>
    </source>
</evidence>
<proteinExistence type="predicted"/>
<organism evidence="4 5">
    <name type="scientific">Streptomyces griseofuscus</name>
    <dbReference type="NCBI Taxonomy" id="146922"/>
    <lineage>
        <taxon>Bacteria</taxon>
        <taxon>Bacillati</taxon>
        <taxon>Actinomycetota</taxon>
        <taxon>Actinomycetes</taxon>
        <taxon>Kitasatosporales</taxon>
        <taxon>Streptomycetaceae</taxon>
        <taxon>Streptomyces</taxon>
    </lineage>
</organism>
<evidence type="ECO:0000256" key="1">
    <source>
        <dbReference type="SAM" id="MobiDB-lite"/>
    </source>
</evidence>
<feature type="domain" description="Acyl-CoA thioesterase-like N-terminal HotDog" evidence="2">
    <location>
        <begin position="54"/>
        <end position="134"/>
    </location>
</feature>
<dbReference type="InterPro" id="IPR029069">
    <property type="entry name" value="HotDog_dom_sf"/>
</dbReference>
<keyword evidence="5" id="KW-1185">Reference proteome</keyword>
<dbReference type="Proteomes" id="UP000276379">
    <property type="component" value="Unassembled WGS sequence"/>
</dbReference>
<feature type="region of interest" description="Disordered" evidence="1">
    <location>
        <begin position="1"/>
        <end position="27"/>
    </location>
</feature>
<dbReference type="EMBL" id="PDES01000027">
    <property type="protein sequence ID" value="RRQ77573.1"/>
    <property type="molecule type" value="Genomic_DNA"/>
</dbReference>
<dbReference type="Pfam" id="PF20789">
    <property type="entry name" value="4HBT_3C"/>
    <property type="match status" value="1"/>
</dbReference>
<dbReference type="InterPro" id="IPR049449">
    <property type="entry name" value="TesB_ACOT8-like_N"/>
</dbReference>
<dbReference type="AlphaFoldDB" id="A0A3R8QAA7"/>
<dbReference type="SUPFAM" id="SSF54637">
    <property type="entry name" value="Thioesterase/thiol ester dehydrase-isomerase"/>
    <property type="match status" value="2"/>
</dbReference>
<evidence type="ECO:0000259" key="2">
    <source>
        <dbReference type="Pfam" id="PF13622"/>
    </source>
</evidence>
<gene>
    <name evidence="4" type="ORF">CQW44_37535</name>
</gene>
<evidence type="ECO:0000313" key="5">
    <source>
        <dbReference type="Proteomes" id="UP000276379"/>
    </source>
</evidence>
<dbReference type="InterPro" id="IPR049450">
    <property type="entry name" value="ACOT8-like_C"/>
</dbReference>
<feature type="compositionally biased region" description="Polar residues" evidence="1">
    <location>
        <begin position="1"/>
        <end position="13"/>
    </location>
</feature>
<accession>A0A3R8QAA7</accession>
<sequence length="297" mass="31315">MCHGRSPSTNPQTPEAGPGGLLVNPEFVPSPEVLPGAFYHELGGGRYESTPATAGPWSAKSQHAGPPSALVGHAMERHGPRPGMRIARMTVELLRPVPVGDLTVTVRTVRSGGSVEVLEGEITAGGETVLLARAFRLVASPPYTPALGPVPPAPALPGPQPPHTMADAHLDGYIAAMEWRFEDGRGFDSLGPGTAWARQRIPLVAGAPDSPLTRALTVADSSWAVGFELDHHTNLVINTDVTLALHRDPVGQWLCLRSHTEASPDGSGLALGQLDDELGGCGRVLQTLLVTERRDRP</sequence>
<reference evidence="4 5" key="1">
    <citation type="submission" date="2017-10" db="EMBL/GenBank/DDBJ databases">
        <title>Draft genome of actinobacteria isolated from guarana (Paullinia cupana (Mart.) Ducke.</title>
        <authorList>
            <person name="Siqueira K.A."/>
            <person name="Liotti R.G."/>
            <person name="Mendes T.A."/>
            <person name="Soares M.A."/>
        </authorList>
    </citation>
    <scope>NUCLEOTIDE SEQUENCE [LARGE SCALE GENOMIC DNA]</scope>
    <source>
        <strain evidence="4 5">199</strain>
    </source>
</reference>
<feature type="domain" description="Acyl-CoA thioesterase-like C-terminal" evidence="3">
    <location>
        <begin position="162"/>
        <end position="290"/>
    </location>
</feature>
<dbReference type="CDD" id="cd03440">
    <property type="entry name" value="hot_dog"/>
    <property type="match status" value="1"/>
</dbReference>
<dbReference type="InterPro" id="IPR042171">
    <property type="entry name" value="Acyl-CoA_hotdog"/>
</dbReference>
<name>A0A3R8QAA7_9ACTN</name>
<protein>
    <submittedName>
        <fullName evidence="4">TesB-like acyl-CoA thioesterase 5</fullName>
    </submittedName>
</protein>
<dbReference type="Pfam" id="PF13622">
    <property type="entry name" value="4HBT_3"/>
    <property type="match status" value="1"/>
</dbReference>
<dbReference type="Gene3D" id="2.40.160.210">
    <property type="entry name" value="Acyl-CoA thioesterase, double hotdog domain"/>
    <property type="match status" value="1"/>
</dbReference>
<evidence type="ECO:0000259" key="3">
    <source>
        <dbReference type="Pfam" id="PF20789"/>
    </source>
</evidence>